<feature type="domain" description="THIF-type NAD/FAD binding fold" evidence="5">
    <location>
        <begin position="23"/>
        <end position="550"/>
    </location>
</feature>
<evidence type="ECO:0000256" key="1">
    <source>
        <dbReference type="ARBA" id="ARBA00005032"/>
    </source>
</evidence>
<dbReference type="SUPFAM" id="SSF69572">
    <property type="entry name" value="Activating enzymes of the ubiquitin-like proteins"/>
    <property type="match status" value="1"/>
</dbReference>
<dbReference type="GO" id="GO:0019781">
    <property type="term" value="F:NEDD8 activating enzyme activity"/>
    <property type="evidence" value="ECO:0007669"/>
    <property type="project" value="UniProtKB-UniRule"/>
</dbReference>
<evidence type="ECO:0000256" key="4">
    <source>
        <dbReference type="PIRNR" id="PIRNR039099"/>
    </source>
</evidence>
<name>A0A3S4D1P9_9PEZI</name>
<dbReference type="PIRSF" id="PIRSF039099">
    <property type="entry name" value="APP-BP1"/>
    <property type="match status" value="1"/>
</dbReference>
<dbReference type="PANTHER" id="PTHR10953">
    <property type="entry name" value="UBIQUITIN-ACTIVATING ENZYME E1"/>
    <property type="match status" value="1"/>
</dbReference>
<evidence type="ECO:0000256" key="2">
    <source>
        <dbReference type="ARBA" id="ARBA00006868"/>
    </source>
</evidence>
<dbReference type="PANTHER" id="PTHR10953:SF29">
    <property type="entry name" value="NEDD8-ACTIVATING ENZYME E1 REGULATORY SUBUNIT"/>
    <property type="match status" value="1"/>
</dbReference>
<dbReference type="Proteomes" id="UP000289323">
    <property type="component" value="Unassembled WGS sequence"/>
</dbReference>
<dbReference type="InterPro" id="IPR035985">
    <property type="entry name" value="Ubiquitin-activating_enz"/>
</dbReference>
<sequence length="561" mass="60554">MTEIVMSQTPPILHGPSEKERKYDRQLRLWAASGQAALESANILLVNSGAGAVGSETLKNLVLPGIGRFAIYDEAKVTEADLGVNFFLDDSCLGKSRSRCLTELIRELNPDVQGTWYPNEGVDTLASLLADCTVFTVIMYTHPILPENLSAIEAYAQRHKTPLVAIHSSGFYSYFQINLPGAFPIVDTHPDETATTDLRLLSPWPELTAFAAELTKDIDGLDDVEHGHLPYVVILLHYLERWKAAHDGKYPATYKEKTEFRKMVQAAARTDNPEGGEENFEEAAAAVLKTLVPPSLPSGLREVFEYKHPEPVEQRSGFWLIADAVKQFYEKHQCLPLPGKLPDMKAQSKVYIQLQNIYKAKARSDAAEILQIVQASPGGERVDPAEVDLFCKNAAFVKLINATGGEGDASISRADRLRSAAAREFANDETAALTLSPLSLLPVYLALQAAGTRAAAAAEAVNHVGSSAGHSSNSSSGGAISADEILATIAAQVPGAEKNERVVQAAGEVARAAGGELHNVAALTGGMVAQEVIKIVTKQYIPIDNTCVFDGIASRCQVLRL</sequence>
<comment type="similarity">
    <text evidence="2 4">Belongs to the ubiquitin-activating E1 family. ULA1 subfamily.</text>
</comment>
<evidence type="ECO:0000313" key="6">
    <source>
        <dbReference type="EMBL" id="SPQ20008.1"/>
    </source>
</evidence>
<proteinExistence type="inferred from homology"/>
<comment type="pathway">
    <text evidence="1 4">Protein modification; protein neddylation.</text>
</comment>
<dbReference type="UniPathway" id="UPA00885"/>
<evidence type="ECO:0000259" key="5">
    <source>
        <dbReference type="Pfam" id="PF00899"/>
    </source>
</evidence>
<dbReference type="InterPro" id="IPR000594">
    <property type="entry name" value="ThiF_NAD_FAD-bd"/>
</dbReference>
<dbReference type="EMBL" id="OUUZ01000003">
    <property type="protein sequence ID" value="SPQ20008.1"/>
    <property type="molecule type" value="Genomic_DNA"/>
</dbReference>
<organism evidence="6 7">
    <name type="scientific">Thermothielavioides terrestris</name>
    <dbReference type="NCBI Taxonomy" id="2587410"/>
    <lineage>
        <taxon>Eukaryota</taxon>
        <taxon>Fungi</taxon>
        <taxon>Dikarya</taxon>
        <taxon>Ascomycota</taxon>
        <taxon>Pezizomycotina</taxon>
        <taxon>Sordariomycetes</taxon>
        <taxon>Sordariomycetidae</taxon>
        <taxon>Sordariales</taxon>
        <taxon>Chaetomiaceae</taxon>
        <taxon>Thermothielavioides</taxon>
    </lineage>
</organism>
<comment type="function">
    <text evidence="4">Regulatory subunit of the dimeric UBA3-ULA1 E1 enzyme.</text>
</comment>
<keyword evidence="3 4" id="KW-0833">Ubl conjugation pathway</keyword>
<dbReference type="AlphaFoldDB" id="A0A3S4D1P9"/>
<dbReference type="InterPro" id="IPR030667">
    <property type="entry name" value="APP-BP1"/>
</dbReference>
<dbReference type="Pfam" id="PF00899">
    <property type="entry name" value="ThiF"/>
    <property type="match status" value="1"/>
</dbReference>
<dbReference type="GO" id="GO:0005737">
    <property type="term" value="C:cytoplasm"/>
    <property type="evidence" value="ECO:0007669"/>
    <property type="project" value="TreeGrafter"/>
</dbReference>
<gene>
    <name evidence="6" type="ORF">TT172_LOCUS2427</name>
</gene>
<dbReference type="Gene3D" id="3.40.50.720">
    <property type="entry name" value="NAD(P)-binding Rossmann-like Domain"/>
    <property type="match status" value="2"/>
</dbReference>
<reference evidence="6 7" key="1">
    <citation type="submission" date="2018-04" db="EMBL/GenBank/DDBJ databases">
        <authorList>
            <person name="Huttner S."/>
            <person name="Dainat J."/>
        </authorList>
    </citation>
    <scope>NUCLEOTIDE SEQUENCE [LARGE SCALE GENOMIC DNA]</scope>
</reference>
<evidence type="ECO:0000313" key="7">
    <source>
        <dbReference type="Proteomes" id="UP000289323"/>
    </source>
</evidence>
<accession>A0A3S4D1P9</accession>
<dbReference type="GO" id="GO:0045116">
    <property type="term" value="P:protein neddylation"/>
    <property type="evidence" value="ECO:0007669"/>
    <property type="project" value="UniProtKB-UniRule"/>
</dbReference>
<protein>
    <recommendedName>
        <fullName evidence="4">NEDD8-activating enzyme E1 regulatory subunit</fullName>
    </recommendedName>
</protein>
<evidence type="ECO:0000256" key="3">
    <source>
        <dbReference type="ARBA" id="ARBA00022786"/>
    </source>
</evidence>
<dbReference type="InterPro" id="IPR045886">
    <property type="entry name" value="ThiF/MoeB/HesA"/>
</dbReference>